<dbReference type="GO" id="GO:0005525">
    <property type="term" value="F:GTP binding"/>
    <property type="evidence" value="ECO:0007669"/>
    <property type="project" value="InterPro"/>
</dbReference>
<dbReference type="InterPro" id="IPR048997">
    <property type="entry name" value="Stonustoxin-like_helical"/>
</dbReference>
<organism evidence="9 10">
    <name type="scientific">Mugilogobius chulae</name>
    <name type="common">yellowstripe goby</name>
    <dbReference type="NCBI Taxonomy" id="88201"/>
    <lineage>
        <taxon>Eukaryota</taxon>
        <taxon>Metazoa</taxon>
        <taxon>Chordata</taxon>
        <taxon>Craniata</taxon>
        <taxon>Vertebrata</taxon>
        <taxon>Euteleostomi</taxon>
        <taxon>Actinopterygii</taxon>
        <taxon>Neopterygii</taxon>
        <taxon>Teleostei</taxon>
        <taxon>Neoteleostei</taxon>
        <taxon>Acanthomorphata</taxon>
        <taxon>Gobiaria</taxon>
        <taxon>Gobiiformes</taxon>
        <taxon>Gobioidei</taxon>
        <taxon>Gobiidae</taxon>
        <taxon>Gobionellinae</taxon>
        <taxon>Mugilogobius</taxon>
    </lineage>
</organism>
<dbReference type="InterPro" id="IPR036397">
    <property type="entry name" value="RNaseH_sf"/>
</dbReference>
<dbReference type="InterPro" id="IPR041588">
    <property type="entry name" value="Integrase_H2C2"/>
</dbReference>
<dbReference type="Pfam" id="PF21109">
    <property type="entry name" value="Stonustoxin_helical"/>
    <property type="match status" value="1"/>
</dbReference>
<dbReference type="GO" id="GO:0015074">
    <property type="term" value="P:DNA integration"/>
    <property type="evidence" value="ECO:0007669"/>
    <property type="project" value="InterPro"/>
</dbReference>
<dbReference type="GO" id="GO:0003676">
    <property type="term" value="F:nucleic acid binding"/>
    <property type="evidence" value="ECO:0007669"/>
    <property type="project" value="InterPro"/>
</dbReference>
<dbReference type="InterPro" id="IPR027417">
    <property type="entry name" value="P-loop_NTPase"/>
</dbReference>
<dbReference type="InterPro" id="IPR041577">
    <property type="entry name" value="RT_RNaseH_2"/>
</dbReference>
<dbReference type="InterPro" id="IPR052090">
    <property type="entry name" value="Cytolytic_pore-forming_toxin"/>
</dbReference>
<name>A0AAW0N5B4_9GOBI</name>
<dbReference type="Pfam" id="PF03732">
    <property type="entry name" value="Retrotrans_gag"/>
    <property type="match status" value="1"/>
</dbReference>
<feature type="domain" description="Fibronectin type-III" evidence="7">
    <location>
        <begin position="1500"/>
        <end position="1592"/>
    </location>
</feature>
<feature type="region of interest" description="Disordered" evidence="5">
    <location>
        <begin position="191"/>
        <end position="239"/>
    </location>
</feature>
<evidence type="ECO:0000256" key="5">
    <source>
        <dbReference type="SAM" id="MobiDB-lite"/>
    </source>
</evidence>
<protein>
    <recommendedName>
        <fullName evidence="4">Gypsy retrotransposon integrase-like protein 1</fullName>
    </recommendedName>
</protein>
<keyword evidence="10" id="KW-1185">Reference proteome</keyword>
<evidence type="ECO:0000313" key="9">
    <source>
        <dbReference type="EMBL" id="KAK7884344.1"/>
    </source>
</evidence>
<evidence type="ECO:0000256" key="3">
    <source>
        <dbReference type="ARBA" id="ARBA00022741"/>
    </source>
</evidence>
<dbReference type="InterPro" id="IPR023780">
    <property type="entry name" value="Chromo_domain"/>
</dbReference>
<dbReference type="InterPro" id="IPR036116">
    <property type="entry name" value="FN3_sf"/>
</dbReference>
<dbReference type="InterPro" id="IPR003961">
    <property type="entry name" value="FN3_dom"/>
</dbReference>
<evidence type="ECO:0000256" key="2">
    <source>
        <dbReference type="ARBA" id="ARBA00008535"/>
    </source>
</evidence>
<dbReference type="CDD" id="cd09274">
    <property type="entry name" value="RNase_HI_RT_Ty3"/>
    <property type="match status" value="1"/>
</dbReference>
<dbReference type="Pfam" id="PF00385">
    <property type="entry name" value="Chromo"/>
    <property type="match status" value="1"/>
</dbReference>
<dbReference type="InterPro" id="IPR056924">
    <property type="entry name" value="SH3_Tf2-1"/>
</dbReference>
<dbReference type="FunFam" id="1.10.340.70:FF:000001">
    <property type="entry name" value="Retrovirus-related Pol polyprotein from transposon gypsy-like Protein"/>
    <property type="match status" value="1"/>
</dbReference>
<proteinExistence type="inferred from homology"/>
<comment type="similarity">
    <text evidence="2">Belongs to the TRAFAC class TrmE-Era-EngA-EngB-Septin-like GTPase superfamily. AIG1/Toc34/Toc159-like paraseptin GTPase family. IAN subfamily.</text>
</comment>
<dbReference type="GO" id="GO:0005634">
    <property type="term" value="C:nucleus"/>
    <property type="evidence" value="ECO:0007669"/>
    <property type="project" value="UniProtKB-SubCell"/>
</dbReference>
<dbReference type="InterPro" id="IPR005162">
    <property type="entry name" value="Retrotrans_gag_dom"/>
</dbReference>
<comment type="subcellular location">
    <subcellularLocation>
        <location evidence="1">Nucleus</location>
    </subcellularLocation>
</comment>
<dbReference type="Pfam" id="PF17919">
    <property type="entry name" value="RT_RNaseH_2"/>
    <property type="match status" value="1"/>
</dbReference>
<dbReference type="Gene3D" id="3.10.20.370">
    <property type="match status" value="1"/>
</dbReference>
<dbReference type="SUPFAM" id="SSF56672">
    <property type="entry name" value="DNA/RNA polymerases"/>
    <property type="match status" value="1"/>
</dbReference>
<dbReference type="Pfam" id="PF18078">
    <property type="entry name" value="Thioredoxin_11"/>
    <property type="match status" value="1"/>
</dbReference>
<dbReference type="SMART" id="SM00298">
    <property type="entry name" value="CHROMO"/>
    <property type="match status" value="1"/>
</dbReference>
<keyword evidence="3" id="KW-0547">Nucleotide-binding</keyword>
<accession>A0AAW0N5B4</accession>
<dbReference type="Pfam" id="PF00665">
    <property type="entry name" value="rve"/>
    <property type="match status" value="1"/>
</dbReference>
<dbReference type="Pfam" id="PF00041">
    <property type="entry name" value="fn3"/>
    <property type="match status" value="1"/>
</dbReference>
<dbReference type="Pfam" id="PF24626">
    <property type="entry name" value="SH3_Tf2-1"/>
    <property type="match status" value="1"/>
</dbReference>
<gene>
    <name evidence="9" type="ORF">WMY93_027467</name>
</gene>
<dbReference type="PROSITE" id="PS50853">
    <property type="entry name" value="FN3"/>
    <property type="match status" value="1"/>
</dbReference>
<dbReference type="PROSITE" id="PS50013">
    <property type="entry name" value="CHROMO_2"/>
    <property type="match status" value="1"/>
</dbReference>
<dbReference type="PROSITE" id="PS50994">
    <property type="entry name" value="INTEGRASE"/>
    <property type="match status" value="1"/>
</dbReference>
<dbReference type="InterPro" id="IPR006703">
    <property type="entry name" value="G_AIG1"/>
</dbReference>
<dbReference type="Gene3D" id="2.40.50.40">
    <property type="match status" value="1"/>
</dbReference>
<dbReference type="InterPro" id="IPR000953">
    <property type="entry name" value="Chromo/chromo_shadow_dom"/>
</dbReference>
<feature type="domain" description="Integrase catalytic" evidence="8">
    <location>
        <begin position="668"/>
        <end position="827"/>
    </location>
</feature>
<dbReference type="PANTHER" id="PTHR31594:SF16">
    <property type="entry name" value="SI:CH211-281L24.3"/>
    <property type="match status" value="1"/>
</dbReference>
<dbReference type="SUPFAM" id="SSF54160">
    <property type="entry name" value="Chromo domain-like"/>
    <property type="match status" value="1"/>
</dbReference>
<dbReference type="Gene3D" id="2.60.40.10">
    <property type="entry name" value="Immunoglobulins"/>
    <property type="match status" value="1"/>
</dbReference>
<feature type="domain" description="Chromo" evidence="6">
    <location>
        <begin position="969"/>
        <end position="1019"/>
    </location>
</feature>
<dbReference type="SUPFAM" id="SSF52540">
    <property type="entry name" value="P-loop containing nucleoside triphosphate hydrolases"/>
    <property type="match status" value="1"/>
</dbReference>
<feature type="compositionally biased region" description="Low complexity" evidence="5">
    <location>
        <begin position="201"/>
        <end position="211"/>
    </location>
</feature>
<dbReference type="InterPro" id="IPR016197">
    <property type="entry name" value="Chromo-like_dom_sf"/>
</dbReference>
<dbReference type="SUPFAM" id="SSF53098">
    <property type="entry name" value="Ribonuclease H-like"/>
    <property type="match status" value="1"/>
</dbReference>
<dbReference type="Pfam" id="PF17921">
    <property type="entry name" value="Integrase_H2C2"/>
    <property type="match status" value="1"/>
</dbReference>
<dbReference type="InterPro" id="IPR012337">
    <property type="entry name" value="RNaseH-like_sf"/>
</dbReference>
<dbReference type="InterPro" id="IPR013783">
    <property type="entry name" value="Ig-like_fold"/>
</dbReference>
<evidence type="ECO:0000256" key="1">
    <source>
        <dbReference type="ARBA" id="ARBA00004123"/>
    </source>
</evidence>
<dbReference type="Gene3D" id="1.10.340.70">
    <property type="match status" value="1"/>
</dbReference>
<dbReference type="InterPro" id="IPR043502">
    <property type="entry name" value="DNA/RNA_pol_sf"/>
</dbReference>
<reference evidence="10" key="1">
    <citation type="submission" date="2024-04" db="EMBL/GenBank/DDBJ databases">
        <title>Salinicola lusitanus LLJ914,a marine bacterium isolated from the Okinawa Trough.</title>
        <authorList>
            <person name="Li J."/>
        </authorList>
    </citation>
    <scope>NUCLEOTIDE SEQUENCE [LARGE SCALE GENOMIC DNA]</scope>
</reference>
<sequence>MYYYQVIRQQYQYKLANMDPTDSASVNPVDPEPKDPIVRAITNQGSIIGQHDQLLRGLMESQQTSANQIAQLNAMGKALDWASAKWQNDIIIRNNFAAFEDELRKVFDHPVQGKEASKRLLSIQQGTRSVAEYSVEFRTLAAEAKWDDVALQSVFVNGLSEQLKDELALKDDSNDLDSLISTAIRLDNRLRERRRERTSRHISSTSTARRTPPGNPAVSPAFAPGQSHHAASDEEPMQLGRAKLTPTERLRRMQADLLPGAPLPSSRLYNLSRPEYEAMEKYINDSLAAEEHMVHVRQVLQRLLENKLYVKAEKCEFNVQSVSFLGYIIGCGQVKPDPSKIQAVADWPRPQNRKQLQRFLGFANFYRRFVRNYSQLASPLTRLTSSNLSFIWDLDTEQAFQNLKRQFTSAPVLVHPDPALQFIVEVDASDSGVGAVLSQRSPSDQKLHPCAFFSRKLSSAERNYTIGDRELLAVKLALEEWRHYLEGAEVPFIVWTDHKNLSYIQSAKRLNSRQARWALFFGRFNFTITYRPGTRNTKPDALSRQFSSTDSPDPVESIVPSSCVVASITWEIKSKVQEAQATDPDPGNGPSDCLYVPQSVRSQVLQWGHDSSFACHPGMGRTLVLLRRHFWWPTMERDTRDYVLACTVCARNKTSNQKPAGRLHPLPVPSRPWSHIAIDFVSGLPVSHGKAVILTIIDRFSKSVHFVPLEKLPSALETADLLVQHVFRLHGTPLDIVSDRGPQFISQVWRGFCQALGAKVSLSSGFHPQTNGQCERANQNLEASLRCVASQNPSDWSLYLPWVEYAHNSLPSASTGMSPFECALGYLPPMFPEQERDVAVPSVKDHILRCRHIWNCTKAALLRSVERNRQIADKHRIPSPSYQPGQKVWLAAKDIPLKVESKKLAPRFIGPFEVDKIINPTAIRLRLPPSMKIHPTFHVSQLKPFHESPLCPPAEPPPPAQIIDDHPAFSVRRLVDVRRRGRGFQFLVDWEGYGPEERSWVSRNLILDPALIEEFYRTHPGKPGGLTLWDGQELESNMRVTPKPNSEFEIVASESISDKFLSLGVETSLKASLLGGMVTVDGSAKYLKDNKTLKNQARVTLQYKTTTQFKELTMSHLGTDNMKHAYIFEKGIATHVVTAILYGAQAFFVFDQEVSNTENLQDVQGHLHVTIEKIPLYSVEGGSVKITTVERENLNKFSCKFHGDFRLAQSPTTFEDAVKVFQDLPKLLGPKGEKAVPIKVWLLPLTTLHSNAARVVRQISLRVVLEAQSLLEFFDDLEMRCNDVLKSTTGQQFPHLSKKFKHFMTLCSEFRLTLQGILAKKLPEIREGKEEETELAKILKDRSASVFNCNSLNQWMDCKEKEFNALVSLTSIMTNAKIMSSENHLSKETSSVKRAVCFVFTSLQTAEPFLTTLENYLKEIQSDEPDLSTQDSDQWYASKNVHETMRRKAKLFGDFAEANKDNQNIVFLAVGFKDDKYKGSTIYTYKDGFQVSDDFEPPSKPDSVTVEDVQQEQVTLRFSAPLFGAHEVTGYRVEYCVRGEEEWHLQCEPGAGAVTICSLTPNTQYYFRVRAETGVGLGPAAQVRECVQTSPDAQSSRRHAEELQKLCQPIEDNQFLRILKVPLNKDELNISGCSCFTYGQESEVKNCTLLVLGAKGVGKSTLINSMINYIFDVQWTDSYRFKLVQEDQVKSLSQSQTSEVTVYKINHQDGFKIPFSLTIIDTPSTGDSGGFRNNGRIMEQIRGLFSKSSGLKEINTVCLVVQASALRVTNSQRNVLESVASIFGRDVSENICIVVTFADGQQPPIIKAIKDSSLSCPKTKEHQPAHYKVNNSALFTPNQTPTAEFDEMFWNMGNASLKRFFDDLDQTKSKKLSCNETQAKGFGDFFGLWRN</sequence>
<evidence type="ECO:0000259" key="8">
    <source>
        <dbReference type="PROSITE" id="PS50994"/>
    </source>
</evidence>
<dbReference type="Gene3D" id="3.40.50.300">
    <property type="entry name" value="P-loop containing nucleotide triphosphate hydrolases"/>
    <property type="match status" value="1"/>
</dbReference>
<dbReference type="Gene3D" id="3.30.420.10">
    <property type="entry name" value="Ribonuclease H-like superfamily/Ribonuclease H"/>
    <property type="match status" value="1"/>
</dbReference>
<dbReference type="SUPFAM" id="SSF49265">
    <property type="entry name" value="Fibronectin type III"/>
    <property type="match status" value="1"/>
</dbReference>
<dbReference type="FunFam" id="3.30.70.270:FF:000020">
    <property type="entry name" value="Transposon Tf2-6 polyprotein-like Protein"/>
    <property type="match status" value="1"/>
</dbReference>
<evidence type="ECO:0000259" key="6">
    <source>
        <dbReference type="PROSITE" id="PS50013"/>
    </source>
</evidence>
<dbReference type="EMBL" id="JBBPFD010000020">
    <property type="protein sequence ID" value="KAK7884344.1"/>
    <property type="molecule type" value="Genomic_DNA"/>
</dbReference>
<dbReference type="InterPro" id="IPR001584">
    <property type="entry name" value="Integrase_cat-core"/>
</dbReference>
<dbReference type="InterPro" id="IPR043128">
    <property type="entry name" value="Rev_trsase/Diguanyl_cyclase"/>
</dbReference>
<comment type="caution">
    <text evidence="9">The sequence shown here is derived from an EMBL/GenBank/DDBJ whole genome shotgun (WGS) entry which is preliminary data.</text>
</comment>
<dbReference type="InterPro" id="IPR040581">
    <property type="entry name" value="Thioredoxin_11"/>
</dbReference>
<dbReference type="Pfam" id="PF04548">
    <property type="entry name" value="AIG1"/>
    <property type="match status" value="1"/>
</dbReference>
<dbReference type="FunFam" id="3.30.420.10:FF:000032">
    <property type="entry name" value="Retrovirus-related Pol polyprotein from transposon 297-like Protein"/>
    <property type="match status" value="1"/>
</dbReference>
<evidence type="ECO:0000259" key="7">
    <source>
        <dbReference type="PROSITE" id="PS50853"/>
    </source>
</evidence>
<dbReference type="Gene3D" id="3.30.70.270">
    <property type="match status" value="2"/>
</dbReference>
<dbReference type="CDD" id="cd00063">
    <property type="entry name" value="FN3"/>
    <property type="match status" value="1"/>
</dbReference>
<evidence type="ECO:0000256" key="4">
    <source>
        <dbReference type="ARBA" id="ARBA00039658"/>
    </source>
</evidence>
<evidence type="ECO:0000313" key="10">
    <source>
        <dbReference type="Proteomes" id="UP001460270"/>
    </source>
</evidence>
<dbReference type="FunFam" id="3.10.20.370:FF:000003">
    <property type="entry name" value="Transposon Tf2-6 polyprotein"/>
    <property type="match status" value="1"/>
</dbReference>
<dbReference type="PANTHER" id="PTHR31594">
    <property type="entry name" value="AIG1-TYPE G DOMAIN-CONTAINING PROTEIN"/>
    <property type="match status" value="1"/>
</dbReference>
<dbReference type="SMART" id="SM00060">
    <property type="entry name" value="FN3"/>
    <property type="match status" value="1"/>
</dbReference>
<dbReference type="Proteomes" id="UP001460270">
    <property type="component" value="Unassembled WGS sequence"/>
</dbReference>